<gene>
    <name evidence="1" type="ORF">TTEB3V08_LOCUS7346</name>
</gene>
<dbReference type="EMBL" id="OE002839">
    <property type="protein sequence ID" value="CAD7459391.1"/>
    <property type="molecule type" value="Genomic_DNA"/>
</dbReference>
<name>A0A7R9NX72_9NEOP</name>
<protein>
    <submittedName>
        <fullName evidence="1">Uncharacterized protein</fullName>
    </submittedName>
</protein>
<proteinExistence type="predicted"/>
<reference evidence="1" key="1">
    <citation type="submission" date="2020-11" db="EMBL/GenBank/DDBJ databases">
        <authorList>
            <person name="Tran Van P."/>
        </authorList>
    </citation>
    <scope>NUCLEOTIDE SEQUENCE</scope>
</reference>
<evidence type="ECO:0000313" key="1">
    <source>
        <dbReference type="EMBL" id="CAD7459391.1"/>
    </source>
</evidence>
<accession>A0A7R9NX72</accession>
<organism evidence="1">
    <name type="scientific">Timema tahoe</name>
    <dbReference type="NCBI Taxonomy" id="61484"/>
    <lineage>
        <taxon>Eukaryota</taxon>
        <taxon>Metazoa</taxon>
        <taxon>Ecdysozoa</taxon>
        <taxon>Arthropoda</taxon>
        <taxon>Hexapoda</taxon>
        <taxon>Insecta</taxon>
        <taxon>Pterygota</taxon>
        <taxon>Neoptera</taxon>
        <taxon>Polyneoptera</taxon>
        <taxon>Phasmatodea</taxon>
        <taxon>Timematodea</taxon>
        <taxon>Timematoidea</taxon>
        <taxon>Timematidae</taxon>
        <taxon>Timema</taxon>
    </lineage>
</organism>
<dbReference type="AlphaFoldDB" id="A0A7R9NX72"/>
<sequence>MYLAIGTYDQVSYVLCQYRYFVCPIEYSETLGGMTMDCEPSSLFRPQEYMLRESLSGILHLVSICSHLLLYCFNVC</sequence>